<dbReference type="EMBL" id="ASQA01000028">
    <property type="protein sequence ID" value="ETT84207.1"/>
    <property type="molecule type" value="Genomic_DNA"/>
</dbReference>
<dbReference type="AlphaFoldDB" id="W4EVV0"/>
<sequence length="114" mass="13234">MEKKVEIPSLEYLKGLTEEGVKNFEQTVLEGPLFKEIIRKIEDAALDGLAIYEKKIESDDDVRALKVICTALKENDFYCEIETKEKTGLLMGKYYQKYFVVKWESKNTNGDEKK</sequence>
<name>W4EVV0_9BACL</name>
<evidence type="ECO:0000313" key="2">
    <source>
        <dbReference type="Proteomes" id="UP000019062"/>
    </source>
</evidence>
<dbReference type="RefSeq" id="WP_038185534.1">
    <property type="nucleotide sequence ID" value="NZ_ASQA01000028.1"/>
</dbReference>
<reference evidence="1 2" key="1">
    <citation type="journal article" date="2014" name="BMC Genomics">
        <title>Genomic comparison of sporeforming bacilli isolated from milk.</title>
        <authorList>
            <person name="Moreno Switt A.I."/>
            <person name="Andrus A.D."/>
            <person name="Ranieri M.L."/>
            <person name="Orsi R.H."/>
            <person name="Ivy R."/>
            <person name="den Bakker H.C."/>
            <person name="Martin N.H."/>
            <person name="Wiedmann M."/>
            <person name="Boor K.J."/>
        </authorList>
    </citation>
    <scope>NUCLEOTIDE SEQUENCE [LARGE SCALE GENOMIC DNA]</scope>
    <source>
        <strain evidence="1 2">FSL R5-213</strain>
    </source>
</reference>
<comment type="caution">
    <text evidence="1">The sequence shown here is derived from an EMBL/GenBank/DDBJ whole genome shotgun (WGS) entry which is preliminary data.</text>
</comment>
<organism evidence="1 2">
    <name type="scientific">Viridibacillus arenosi FSL R5-213</name>
    <dbReference type="NCBI Taxonomy" id="1227360"/>
    <lineage>
        <taxon>Bacteria</taxon>
        <taxon>Bacillati</taxon>
        <taxon>Bacillota</taxon>
        <taxon>Bacilli</taxon>
        <taxon>Bacillales</taxon>
        <taxon>Caryophanaceae</taxon>
        <taxon>Viridibacillus</taxon>
    </lineage>
</organism>
<keyword evidence="2" id="KW-1185">Reference proteome</keyword>
<proteinExistence type="predicted"/>
<evidence type="ECO:0000313" key="1">
    <source>
        <dbReference type="EMBL" id="ETT84207.1"/>
    </source>
</evidence>
<gene>
    <name evidence="1" type="ORF">C176_12603</name>
</gene>
<accession>W4EVV0</accession>
<protein>
    <submittedName>
        <fullName evidence="1">Uncharacterized protein</fullName>
    </submittedName>
</protein>
<dbReference type="Proteomes" id="UP000019062">
    <property type="component" value="Unassembled WGS sequence"/>
</dbReference>
<dbReference type="eggNOG" id="ENOG502ZP7K">
    <property type="taxonomic scope" value="Bacteria"/>
</dbReference>